<comment type="caution">
    <text evidence="1">The sequence shown here is derived from an EMBL/GenBank/DDBJ whole genome shotgun (WGS) entry which is preliminary data.</text>
</comment>
<accession>A0ACB7CFG0</accession>
<sequence>MIYFTKKGLGCFFIPSMSLRKHDLQRRQSEYSVRASYLKPFFCVVCYRPIDALSSPFDPGCGHIGHEECFRQKSICPKCLGSVNMITGLGVKKSENMFQKLFTSARQKSMFFRNSTIPLEQQRVCKPSQTDFSLARKILDVPSHPAIFGIDFEVFTDYDTLKENEGEVIMYVNVLSQYQDTIDLPQIYSLDVAICLDMSESMAHGNKLAIAKEIMCTLLYDLQPTDRLCIVTTLPDDKNKIFALHTCDNLHKAAVQANLGERLKEMKGVYSCYSDDGINKALDILIKNKRHGRLGYIIVISDGYEVSVSGDKISQISCQSKRQNIVIHSFGIGPCPDPTQLRHLTSLGAEGGCYICVKNFLKLCAAGACMASLSNIKINITGLEGVGICDMKGDKNAYYDADSVYKHDNKLELMIESLTPLEERSFFITLNVPFVSSFSGPESFVVSTEALASELESMVKAFPANIASCKVSYKHPCFSTSTSLRLNTKYATIKRSDNVDCSQETSRTRNPTVLLALLRQYALEGIISAHEMISRGRIKAAISLIDIALGRIEDAVIDEVWRPEEVCELKDELRFQRSRVHSRTIPITPRRTYTCMSSPTRERCSKIPPLRTSPKISPTHVSKELWKSPQRINDTTLDNHSPHKSVLKDHSVNSVSTMETPKSLQNLSLARTRSQITKTTTTIEYSTNLSQAKQKKFSRRRSLDPVVLRESSSYSSITLPQGNAHIHHRKESWQDDDEAKRIWRELKREMRVPKSPVKLKEAY</sequence>
<name>A0ACB7CFG0_9ASCO</name>
<protein>
    <submittedName>
        <fullName evidence="1">Uncharacterized protein</fullName>
    </submittedName>
</protein>
<proteinExistence type="predicted"/>
<gene>
    <name evidence="1" type="ORF">PORY_000399</name>
</gene>
<dbReference type="EMBL" id="JABTEG010000001">
    <property type="protein sequence ID" value="KAG4306411.1"/>
    <property type="molecule type" value="Genomic_DNA"/>
</dbReference>
<reference evidence="1 2" key="1">
    <citation type="journal article" date="2021" name="Commun. Biol.">
        <title>Genomic insights into the host specific adaptation of the Pneumocystis genus.</title>
        <authorList>
            <person name="Cisse O.H."/>
            <person name="Ma L."/>
            <person name="Dekker J.P."/>
            <person name="Khil P.P."/>
            <person name="Youn J.-H."/>
            <person name="Brenchley J.M."/>
            <person name="Blair R."/>
            <person name="Pahar B."/>
            <person name="Chabe M."/>
            <person name="Van Rompay K.K.A."/>
            <person name="Keesler R."/>
            <person name="Sukura A."/>
            <person name="Hirsch V."/>
            <person name="Kutty G."/>
            <person name="Liu Y."/>
            <person name="Peng L."/>
            <person name="Chen J."/>
            <person name="Song J."/>
            <person name="Weissenbacher-Lang C."/>
            <person name="Xu J."/>
            <person name="Upham N.S."/>
            <person name="Stajich J.E."/>
            <person name="Cuomo C.A."/>
            <person name="Cushion M.T."/>
            <person name="Kovacs J.A."/>
        </authorList>
    </citation>
    <scope>NUCLEOTIDE SEQUENCE [LARGE SCALE GENOMIC DNA]</scope>
    <source>
        <strain evidence="1 2">RABM</strain>
    </source>
</reference>
<organism evidence="1 2">
    <name type="scientific">Pneumocystis oryctolagi</name>
    <dbReference type="NCBI Taxonomy" id="42067"/>
    <lineage>
        <taxon>Eukaryota</taxon>
        <taxon>Fungi</taxon>
        <taxon>Dikarya</taxon>
        <taxon>Ascomycota</taxon>
        <taxon>Taphrinomycotina</taxon>
        <taxon>Pneumocystomycetes</taxon>
        <taxon>Pneumocystaceae</taxon>
        <taxon>Pneumocystis</taxon>
    </lineage>
</organism>
<keyword evidence="2" id="KW-1185">Reference proteome</keyword>
<dbReference type="Proteomes" id="UP000768646">
    <property type="component" value="Unassembled WGS sequence"/>
</dbReference>
<evidence type="ECO:0000313" key="1">
    <source>
        <dbReference type="EMBL" id="KAG4306411.1"/>
    </source>
</evidence>
<evidence type="ECO:0000313" key="2">
    <source>
        <dbReference type="Proteomes" id="UP000768646"/>
    </source>
</evidence>